<organism evidence="1 2">
    <name type="scientific">Racocetra persica</name>
    <dbReference type="NCBI Taxonomy" id="160502"/>
    <lineage>
        <taxon>Eukaryota</taxon>
        <taxon>Fungi</taxon>
        <taxon>Fungi incertae sedis</taxon>
        <taxon>Mucoromycota</taxon>
        <taxon>Glomeromycotina</taxon>
        <taxon>Glomeromycetes</taxon>
        <taxon>Diversisporales</taxon>
        <taxon>Gigasporaceae</taxon>
        <taxon>Racocetra</taxon>
    </lineage>
</organism>
<feature type="non-terminal residue" evidence="1">
    <location>
        <position position="1"/>
    </location>
</feature>
<dbReference type="Proteomes" id="UP000789920">
    <property type="component" value="Unassembled WGS sequence"/>
</dbReference>
<proteinExistence type="predicted"/>
<dbReference type="EMBL" id="CAJVQC010082190">
    <property type="protein sequence ID" value="CAG8819338.1"/>
    <property type="molecule type" value="Genomic_DNA"/>
</dbReference>
<reference evidence="1" key="1">
    <citation type="submission" date="2021-06" db="EMBL/GenBank/DDBJ databases">
        <authorList>
            <person name="Kallberg Y."/>
            <person name="Tangrot J."/>
            <person name="Rosling A."/>
        </authorList>
    </citation>
    <scope>NUCLEOTIDE SEQUENCE</scope>
    <source>
        <strain evidence="1">MA461A</strain>
    </source>
</reference>
<evidence type="ECO:0000313" key="2">
    <source>
        <dbReference type="Proteomes" id="UP000789920"/>
    </source>
</evidence>
<comment type="caution">
    <text evidence="1">The sequence shown here is derived from an EMBL/GenBank/DDBJ whole genome shotgun (WGS) entry which is preliminary data.</text>
</comment>
<protein>
    <submittedName>
        <fullName evidence="1">17537_t:CDS:1</fullName>
    </submittedName>
</protein>
<sequence>SKVPDWDTLPVQIGETLCYHIPKSLDVLKDQRFFSKEKLYSLKFSFKIAPRPFSTGVEKRAYFAISANNGPSETMVMKKYIQNTSNDIFKRYLEAIEISTVTNYLSKKFNLITKTKKISPVNFLRARLVRLIINNKTQYYILEEQLCGAEFKRFNTNSGIITLSRPVLEAFSHFTYEHTKGYLVVCDLQGIELNNKFLLTDPAIHCVDNSRFGQTNLGQEGIARCFLANHKCNEICKKLDLELVSN</sequence>
<accession>A0ACA9S0U1</accession>
<evidence type="ECO:0000313" key="1">
    <source>
        <dbReference type="EMBL" id="CAG8819338.1"/>
    </source>
</evidence>
<name>A0ACA9S0U1_9GLOM</name>
<keyword evidence="2" id="KW-1185">Reference proteome</keyword>
<gene>
    <name evidence="1" type="ORF">RPERSI_LOCUS25110</name>
</gene>